<keyword evidence="2" id="KW-1185">Reference proteome</keyword>
<dbReference type="Proteomes" id="UP000183832">
    <property type="component" value="Unassembled WGS sequence"/>
</dbReference>
<sequence length="63" mass="7161">MSSCFCSPCRHAVRPDDRPDVMILECCNFAAKLRCGICKLQNHYIKNCYANKIAPPDKTDNKI</sequence>
<proteinExistence type="predicted"/>
<evidence type="ECO:0000313" key="2">
    <source>
        <dbReference type="Proteomes" id="UP000183832"/>
    </source>
</evidence>
<reference evidence="1 2" key="1">
    <citation type="submission" date="2015-04" db="EMBL/GenBank/DDBJ databases">
        <authorList>
            <person name="Syromyatnikov M.Y."/>
            <person name="Popov V.N."/>
        </authorList>
    </citation>
    <scope>NUCLEOTIDE SEQUENCE [LARGE SCALE GENOMIC DNA]</scope>
</reference>
<gene>
    <name evidence="1" type="ORF">CLUMA_CG008141</name>
</gene>
<protein>
    <submittedName>
        <fullName evidence="1">CLUMA_CG008141, isoform A</fullName>
    </submittedName>
</protein>
<dbReference type="AlphaFoldDB" id="A0A1J1I8A2"/>
<organism evidence="1 2">
    <name type="scientific">Clunio marinus</name>
    <dbReference type="NCBI Taxonomy" id="568069"/>
    <lineage>
        <taxon>Eukaryota</taxon>
        <taxon>Metazoa</taxon>
        <taxon>Ecdysozoa</taxon>
        <taxon>Arthropoda</taxon>
        <taxon>Hexapoda</taxon>
        <taxon>Insecta</taxon>
        <taxon>Pterygota</taxon>
        <taxon>Neoptera</taxon>
        <taxon>Endopterygota</taxon>
        <taxon>Diptera</taxon>
        <taxon>Nematocera</taxon>
        <taxon>Chironomoidea</taxon>
        <taxon>Chironomidae</taxon>
        <taxon>Clunio</taxon>
    </lineage>
</organism>
<evidence type="ECO:0000313" key="1">
    <source>
        <dbReference type="EMBL" id="CRK94641.1"/>
    </source>
</evidence>
<name>A0A1J1I8A2_9DIPT</name>
<dbReference type="EMBL" id="CVRI01000039">
    <property type="protein sequence ID" value="CRK94641.1"/>
    <property type="molecule type" value="Genomic_DNA"/>
</dbReference>
<accession>A0A1J1I8A2</accession>